<organism evidence="3 4">
    <name type="scientific">Gomphillus americanus</name>
    <dbReference type="NCBI Taxonomy" id="1940652"/>
    <lineage>
        <taxon>Eukaryota</taxon>
        <taxon>Fungi</taxon>
        <taxon>Dikarya</taxon>
        <taxon>Ascomycota</taxon>
        <taxon>Pezizomycotina</taxon>
        <taxon>Lecanoromycetes</taxon>
        <taxon>OSLEUM clade</taxon>
        <taxon>Ostropomycetidae</taxon>
        <taxon>Ostropales</taxon>
        <taxon>Graphidaceae</taxon>
        <taxon>Gomphilloideae</taxon>
        <taxon>Gomphillus</taxon>
    </lineage>
</organism>
<keyword evidence="2" id="KW-1133">Transmembrane helix</keyword>
<dbReference type="Proteomes" id="UP000664169">
    <property type="component" value="Unassembled WGS sequence"/>
</dbReference>
<feature type="transmembrane region" description="Helical" evidence="2">
    <location>
        <begin position="147"/>
        <end position="172"/>
    </location>
</feature>
<evidence type="ECO:0000313" key="4">
    <source>
        <dbReference type="Proteomes" id="UP000664169"/>
    </source>
</evidence>
<gene>
    <name evidence="3" type="ORF">GOMPHAMPRED_004685</name>
</gene>
<comment type="caution">
    <text evidence="3">The sequence shown here is derived from an EMBL/GenBank/DDBJ whole genome shotgun (WGS) entry which is preliminary data.</text>
</comment>
<keyword evidence="2" id="KW-0472">Membrane</keyword>
<evidence type="ECO:0000256" key="1">
    <source>
        <dbReference type="SAM" id="MobiDB-lite"/>
    </source>
</evidence>
<dbReference type="OrthoDB" id="5322539at2759"/>
<dbReference type="PANTHER" id="PTHR35041">
    <property type="entry name" value="MEDIATOR OF RNA POLYMERASE II TRANSCRIPTION SUBUNIT 1"/>
    <property type="match status" value="1"/>
</dbReference>
<dbReference type="AlphaFoldDB" id="A0A8H3FVC2"/>
<feature type="compositionally biased region" description="Polar residues" evidence="1">
    <location>
        <begin position="54"/>
        <end position="74"/>
    </location>
</feature>
<evidence type="ECO:0000256" key="2">
    <source>
        <dbReference type="SAM" id="Phobius"/>
    </source>
</evidence>
<protein>
    <submittedName>
        <fullName evidence="3">Uncharacterized protein</fullName>
    </submittedName>
</protein>
<feature type="compositionally biased region" description="Polar residues" evidence="1">
    <location>
        <begin position="85"/>
        <end position="97"/>
    </location>
</feature>
<proteinExistence type="predicted"/>
<keyword evidence="2" id="KW-0812">Transmembrane</keyword>
<name>A0A8H3FVC2_9LECA</name>
<sequence length="597" mass="66412">MVPTSSSISLTTNESGLSRYSIGEHYTPSYTPSLEDLQHSILDQKKGTVLTQHDLTNQDTHTEVTNDSSKSSLANIKKQPHQPAATENLSPQESTTPVYRPGRSLRAPVVMLFSLVLGLGLALEHHFMNTSLDNSPVSQNGPLSQQWTARFSTALAFLVKMMFVTCIGTAFVQRQWLNILRYQQSIQVKDADILSMGLSDPFSMFFGRVWLKFPLLLLVALASWTIPFAAVIAPAALSIELLSSNNTMNLQVPQLSFDLPDIPYYISYVDGVVLVESQQLSKASFATATAANILAIKPEFSNQTYSLNFFGPALKCETAKRSDLPFEAMGISFIAWTGEYATDPNLAWENYAFSPIDNGDMDGSTNSIGNNTLWIASAVGIAYDPGFNITKCQLYNASYDVEFRFQNYEQTLFINQSTYIDPVWVSPLNNNSNIIKSWKGIMSALGSLLVGTDNYRLHTSHYYMLNIDFMRAETTVSGVEELFRNITLSLFSLPSFLDYSADLIPVSVTTLTNTYVYQRHDLLLSYGISFVVSLVCCAIGLHSFWISQDSYQNTFSAYMSAVQKKMLKFEETTSATTIETKTEATDYNVGRHAWALA</sequence>
<dbReference type="PANTHER" id="PTHR35041:SF6">
    <property type="entry name" value="FORMYLMETHIONINE DEFORMYLASE-LIKE PROTEIN-RELATED"/>
    <property type="match status" value="1"/>
</dbReference>
<feature type="transmembrane region" description="Helical" evidence="2">
    <location>
        <begin position="109"/>
        <end position="127"/>
    </location>
</feature>
<accession>A0A8H3FVC2</accession>
<evidence type="ECO:0000313" key="3">
    <source>
        <dbReference type="EMBL" id="CAF9928438.1"/>
    </source>
</evidence>
<feature type="transmembrane region" description="Helical" evidence="2">
    <location>
        <begin position="217"/>
        <end position="239"/>
    </location>
</feature>
<dbReference type="EMBL" id="CAJPDQ010000029">
    <property type="protein sequence ID" value="CAF9928438.1"/>
    <property type="molecule type" value="Genomic_DNA"/>
</dbReference>
<feature type="transmembrane region" description="Helical" evidence="2">
    <location>
        <begin position="523"/>
        <end position="545"/>
    </location>
</feature>
<reference evidence="3" key="1">
    <citation type="submission" date="2021-03" db="EMBL/GenBank/DDBJ databases">
        <authorList>
            <person name="Tagirdzhanova G."/>
        </authorList>
    </citation>
    <scope>NUCLEOTIDE SEQUENCE</scope>
</reference>
<feature type="region of interest" description="Disordered" evidence="1">
    <location>
        <begin position="54"/>
        <end position="100"/>
    </location>
</feature>
<keyword evidence="4" id="KW-1185">Reference proteome</keyword>